<dbReference type="InterPro" id="IPR028994">
    <property type="entry name" value="Integrin_alpha_N"/>
</dbReference>
<organism evidence="5 6">
    <name type="scientific">Streptomyces roseolilacinus</name>
    <dbReference type="NCBI Taxonomy" id="66904"/>
    <lineage>
        <taxon>Bacteria</taxon>
        <taxon>Bacillati</taxon>
        <taxon>Actinomycetota</taxon>
        <taxon>Actinomycetes</taxon>
        <taxon>Kitasatosporales</taxon>
        <taxon>Streptomycetaceae</taxon>
        <taxon>Streptomyces</taxon>
    </lineage>
</organism>
<evidence type="ECO:0000256" key="3">
    <source>
        <dbReference type="SAM" id="SignalP"/>
    </source>
</evidence>
<dbReference type="SUPFAM" id="SSF52266">
    <property type="entry name" value="SGNH hydrolase"/>
    <property type="match status" value="1"/>
</dbReference>
<keyword evidence="2" id="KW-0472">Membrane</keyword>
<feature type="transmembrane region" description="Helical" evidence="2">
    <location>
        <begin position="164"/>
        <end position="185"/>
    </location>
</feature>
<dbReference type="InterPro" id="IPR013517">
    <property type="entry name" value="FG-GAP"/>
</dbReference>
<keyword evidence="2" id="KW-1133">Transmembrane helix</keyword>
<dbReference type="CDD" id="cd01833">
    <property type="entry name" value="XynB_like"/>
    <property type="match status" value="1"/>
</dbReference>
<dbReference type="InterPro" id="IPR013830">
    <property type="entry name" value="SGNH_hydro"/>
</dbReference>
<feature type="chain" id="PRO_5038600102" description="SGNH hydrolase-type esterase domain-containing protein" evidence="3">
    <location>
        <begin position="20"/>
        <end position="826"/>
    </location>
</feature>
<name>A0A918B0U8_9ACTN</name>
<dbReference type="PANTHER" id="PTHR30383">
    <property type="entry name" value="THIOESTERASE 1/PROTEASE 1/LYSOPHOSPHOLIPASE L1"/>
    <property type="match status" value="1"/>
</dbReference>
<keyword evidence="1 3" id="KW-0732">Signal</keyword>
<dbReference type="AlphaFoldDB" id="A0A918B0U8"/>
<dbReference type="Pfam" id="PF13472">
    <property type="entry name" value="Lipase_GDSL_2"/>
    <property type="match status" value="1"/>
</dbReference>
<feature type="transmembrane region" description="Helical" evidence="2">
    <location>
        <begin position="137"/>
        <end position="157"/>
    </location>
</feature>
<dbReference type="PANTHER" id="PTHR30383:SF5">
    <property type="entry name" value="SGNH HYDROLASE-TYPE ESTERASE DOMAIN-CONTAINING PROTEIN"/>
    <property type="match status" value="1"/>
</dbReference>
<dbReference type="SUPFAM" id="SSF69318">
    <property type="entry name" value="Integrin alpha N-terminal domain"/>
    <property type="match status" value="1"/>
</dbReference>
<dbReference type="Pfam" id="PF13517">
    <property type="entry name" value="FG-GAP_3"/>
    <property type="match status" value="1"/>
</dbReference>
<feature type="domain" description="SGNH hydrolase-type esterase" evidence="4">
    <location>
        <begin position="316"/>
        <end position="493"/>
    </location>
</feature>
<evidence type="ECO:0000256" key="2">
    <source>
        <dbReference type="SAM" id="Phobius"/>
    </source>
</evidence>
<dbReference type="EMBL" id="BMSV01000005">
    <property type="protein sequence ID" value="GGQ08751.1"/>
    <property type="molecule type" value="Genomic_DNA"/>
</dbReference>
<dbReference type="RefSeq" id="WP_189533713.1">
    <property type="nucleotide sequence ID" value="NZ_BMSV01000005.1"/>
</dbReference>
<dbReference type="Gene3D" id="3.40.50.1110">
    <property type="entry name" value="SGNH hydrolase"/>
    <property type="match status" value="1"/>
</dbReference>
<feature type="transmembrane region" description="Helical" evidence="2">
    <location>
        <begin position="191"/>
        <end position="215"/>
    </location>
</feature>
<dbReference type="InterPro" id="IPR036514">
    <property type="entry name" value="SGNH_hydro_sf"/>
</dbReference>
<dbReference type="InterPro" id="IPR051532">
    <property type="entry name" value="Ester_Hydrolysis_Enzymes"/>
</dbReference>
<feature type="transmembrane region" description="Helical" evidence="2">
    <location>
        <begin position="227"/>
        <end position="249"/>
    </location>
</feature>
<feature type="signal peptide" evidence="3">
    <location>
        <begin position="1"/>
        <end position="19"/>
    </location>
</feature>
<keyword evidence="6" id="KW-1185">Reference proteome</keyword>
<protein>
    <recommendedName>
        <fullName evidence="4">SGNH hydrolase-type esterase domain-containing protein</fullName>
    </recommendedName>
</protein>
<accession>A0A918B0U8</accession>
<proteinExistence type="predicted"/>
<evidence type="ECO:0000313" key="5">
    <source>
        <dbReference type="EMBL" id="GGQ08751.1"/>
    </source>
</evidence>
<evidence type="ECO:0000256" key="1">
    <source>
        <dbReference type="ARBA" id="ARBA00022729"/>
    </source>
</evidence>
<evidence type="ECO:0000259" key="4">
    <source>
        <dbReference type="Pfam" id="PF13472"/>
    </source>
</evidence>
<keyword evidence="2" id="KW-0812">Transmembrane</keyword>
<sequence length="826" mass="84754">MLVLCVALMFAGSALPRVAQEAAAADAGGCSAHATSFATAPVAEGTAALRVGCARDAGSLRALAKGDDDLVAALDFHPGARPDQLHQQMQQLVDTVRRDQANGISLSRAFTLHADRNSVGYYQRQNDDISYDGSIRIVGDSLVIVVPAGGVGAAGFWDGFWKKFVTGLVITATMVASGALCLLFFNVGAPAAAPVCGAVAGGLSAGVGELVNAALDGKPIDGEAWGAALGSAIWGAAGGAFGGALMQFASAGSASLIANAQTTLRTWVAKLGAWGKPLESVANLLTEATGAQLRRVIEQLYRGVGASHVDLRIMPLGDSITYGTGSSNGAGYRAPLYVHLNRQEGVSVQYVGSQRSGPALSPIAHEGYPGRLINDIAGIVDSALTTYQPNVVLLHIGTNDMSNNVDPGGAPARLGSLIDRILRAAPGVTLLVSTIVPSSFPGTAERIAAYNAAIPGVVESRRAAGKRVRLVDMDAVTTADLADGLHPDDRGYQKMAGAFYDALLGAAQADWINESPGSGGGPGGGPVKGWFPEGTIASGTFSGGGSTVVYADLNGDGRADHLKVNGDSSVQAWLNGGPNPKEPVGSDSDWLWYPQGTVASGVVAAGDTIRFADLNGDGRADYLKVNGDSSVQAWLNGGPNPKDPVGSNSGWLWHPQGTVASGVVAAGDTIRFADLNGDGRADYLKVNGDSSVQAWLNGGPNPKDPVGSNSGWLWHPQGTVAGGVGAAGSRVRFAPLHGSRSADYVLLGSGDGANYDSSVQVWRNGGPNPKEPVGSDWYWYPGGTVASGVGVDGTRIQFADLNGDGRADYLDVDPRNGATRAWMNHG</sequence>
<comment type="caution">
    <text evidence="5">The sequence shown here is derived from an EMBL/GenBank/DDBJ whole genome shotgun (WGS) entry which is preliminary data.</text>
</comment>
<dbReference type="GO" id="GO:0004622">
    <property type="term" value="F:phosphatidylcholine lysophospholipase activity"/>
    <property type="evidence" value="ECO:0007669"/>
    <property type="project" value="TreeGrafter"/>
</dbReference>
<evidence type="ECO:0000313" key="6">
    <source>
        <dbReference type="Proteomes" id="UP000654123"/>
    </source>
</evidence>
<dbReference type="Proteomes" id="UP000654123">
    <property type="component" value="Unassembled WGS sequence"/>
</dbReference>
<reference evidence="5" key="1">
    <citation type="journal article" date="2014" name="Int. J. Syst. Evol. Microbiol.">
        <title>Complete genome sequence of Corynebacterium casei LMG S-19264T (=DSM 44701T), isolated from a smear-ripened cheese.</title>
        <authorList>
            <consortium name="US DOE Joint Genome Institute (JGI-PGF)"/>
            <person name="Walter F."/>
            <person name="Albersmeier A."/>
            <person name="Kalinowski J."/>
            <person name="Ruckert C."/>
        </authorList>
    </citation>
    <scope>NUCLEOTIDE SEQUENCE</scope>
    <source>
        <strain evidence="5">JCM 4335</strain>
    </source>
</reference>
<gene>
    <name evidence="5" type="ORF">GCM10010249_28980</name>
</gene>
<reference evidence="5" key="2">
    <citation type="submission" date="2020-09" db="EMBL/GenBank/DDBJ databases">
        <authorList>
            <person name="Sun Q."/>
            <person name="Ohkuma M."/>
        </authorList>
    </citation>
    <scope>NUCLEOTIDE SEQUENCE</scope>
    <source>
        <strain evidence="5">JCM 4335</strain>
    </source>
</reference>